<reference evidence="6 7" key="1">
    <citation type="journal article" date="2019" name="Nat. Microbiol.">
        <title>Mediterranean grassland soil C-N compound turnover is dependent on rainfall and depth, and is mediated by genomically divergent microorganisms.</title>
        <authorList>
            <person name="Diamond S."/>
            <person name="Andeer P.F."/>
            <person name="Li Z."/>
            <person name="Crits-Christoph A."/>
            <person name="Burstein D."/>
            <person name="Anantharaman K."/>
            <person name="Lane K.R."/>
            <person name="Thomas B.C."/>
            <person name="Pan C."/>
            <person name="Northen T.R."/>
            <person name="Banfield J.F."/>
        </authorList>
    </citation>
    <scope>NUCLEOTIDE SEQUENCE [LARGE SCALE GENOMIC DNA]</scope>
    <source>
        <strain evidence="6">WS_3</strain>
    </source>
</reference>
<evidence type="ECO:0000256" key="4">
    <source>
        <dbReference type="RuleBase" id="RU365103"/>
    </source>
</evidence>
<dbReference type="GO" id="GO:0009244">
    <property type="term" value="P:lipopolysaccharide core region biosynthetic process"/>
    <property type="evidence" value="ECO:0007669"/>
    <property type="project" value="UniProtKB-UniRule"/>
</dbReference>
<feature type="domain" description="3-deoxy-D-manno-octulosonic-acid transferase N-terminal" evidence="5">
    <location>
        <begin position="34"/>
        <end position="205"/>
    </location>
</feature>
<feature type="site" description="Transition state stabilizer" evidence="3">
    <location>
        <position position="203"/>
    </location>
</feature>
<keyword evidence="4" id="KW-0448">Lipopolysaccharide biosynthesis</keyword>
<evidence type="ECO:0000313" key="6">
    <source>
        <dbReference type="EMBL" id="TMQ48617.1"/>
    </source>
</evidence>
<dbReference type="UniPathway" id="UPA00958"/>
<dbReference type="Gene3D" id="3.40.50.2000">
    <property type="entry name" value="Glycogen Phosphorylase B"/>
    <property type="match status" value="1"/>
</dbReference>
<keyword evidence="4" id="KW-0472">Membrane</keyword>
<comment type="similarity">
    <text evidence="4">Belongs to the glycosyltransferase group 1 family.</text>
</comment>
<dbReference type="InterPro" id="IPR039901">
    <property type="entry name" value="Kdotransferase"/>
</dbReference>
<dbReference type="Gene3D" id="3.40.50.11720">
    <property type="entry name" value="3-Deoxy-D-manno-octulosonic-acid transferase, N-terminal domain"/>
    <property type="match status" value="1"/>
</dbReference>
<evidence type="ECO:0000259" key="5">
    <source>
        <dbReference type="Pfam" id="PF04413"/>
    </source>
</evidence>
<accession>A0A538SB77</accession>
<evidence type="ECO:0000256" key="3">
    <source>
        <dbReference type="PIRSR" id="PIRSR639901-2"/>
    </source>
</evidence>
<dbReference type="Pfam" id="PF04413">
    <property type="entry name" value="Glycos_transf_N"/>
    <property type="match status" value="1"/>
</dbReference>
<evidence type="ECO:0000256" key="1">
    <source>
        <dbReference type="ARBA" id="ARBA00022679"/>
    </source>
</evidence>
<dbReference type="InterPro" id="IPR007507">
    <property type="entry name" value="Glycos_transf_N"/>
</dbReference>
<feature type="active site" description="Proton acceptor" evidence="2">
    <location>
        <position position="58"/>
    </location>
</feature>
<dbReference type="GO" id="GO:0005886">
    <property type="term" value="C:plasma membrane"/>
    <property type="evidence" value="ECO:0007669"/>
    <property type="project" value="UniProtKB-SubCell"/>
</dbReference>
<comment type="catalytic activity">
    <reaction evidence="4">
        <text>lipid IVA (E. coli) + CMP-3-deoxy-beta-D-manno-octulosonate = alpha-Kdo-(2-&gt;6)-lipid IVA (E. coli) + CMP + H(+)</text>
        <dbReference type="Rhea" id="RHEA:28066"/>
        <dbReference type="ChEBI" id="CHEBI:15378"/>
        <dbReference type="ChEBI" id="CHEBI:58603"/>
        <dbReference type="ChEBI" id="CHEBI:60364"/>
        <dbReference type="ChEBI" id="CHEBI:60377"/>
        <dbReference type="ChEBI" id="CHEBI:85987"/>
        <dbReference type="EC" id="2.4.99.12"/>
    </reaction>
</comment>
<dbReference type="Proteomes" id="UP000320184">
    <property type="component" value="Unassembled WGS sequence"/>
</dbReference>
<feature type="site" description="Transition state stabilizer" evidence="3">
    <location>
        <position position="125"/>
    </location>
</feature>
<comment type="subcellular location">
    <subcellularLocation>
        <location evidence="4">Cell membrane</location>
    </subcellularLocation>
</comment>
<dbReference type="GO" id="GO:0009245">
    <property type="term" value="P:lipid A biosynthetic process"/>
    <property type="evidence" value="ECO:0007669"/>
    <property type="project" value="TreeGrafter"/>
</dbReference>
<keyword evidence="1 4" id="KW-0808">Transferase</keyword>
<comment type="pathway">
    <text evidence="4">Bacterial outer membrane biogenesis; LPS core biosynthesis.</text>
</comment>
<dbReference type="GO" id="GO:0043842">
    <property type="term" value="F:Kdo transferase activity"/>
    <property type="evidence" value="ECO:0007669"/>
    <property type="project" value="UniProtKB-EC"/>
</dbReference>
<dbReference type="EMBL" id="VBOT01000136">
    <property type="protein sequence ID" value="TMQ48617.1"/>
    <property type="molecule type" value="Genomic_DNA"/>
</dbReference>
<gene>
    <name evidence="6" type="ORF">E6K73_11530</name>
</gene>
<dbReference type="SUPFAM" id="SSF53756">
    <property type="entry name" value="UDP-Glycosyltransferase/glycogen phosphorylase"/>
    <property type="match status" value="1"/>
</dbReference>
<evidence type="ECO:0000256" key="2">
    <source>
        <dbReference type="PIRSR" id="PIRSR639901-1"/>
    </source>
</evidence>
<dbReference type="EC" id="2.4.99.12" evidence="4"/>
<name>A0A538SB77_UNCEI</name>
<dbReference type="InterPro" id="IPR038107">
    <property type="entry name" value="Glycos_transf_N_sf"/>
</dbReference>
<dbReference type="PANTHER" id="PTHR42755:SF1">
    <property type="entry name" value="3-DEOXY-D-MANNO-OCTULOSONIC ACID TRANSFERASE, MITOCHONDRIAL-RELATED"/>
    <property type="match status" value="1"/>
</dbReference>
<proteinExistence type="inferred from homology"/>
<comment type="caution">
    <text evidence="6">The sequence shown here is derived from an EMBL/GenBank/DDBJ whole genome shotgun (WGS) entry which is preliminary data.</text>
</comment>
<organism evidence="6 7">
    <name type="scientific">Eiseniibacteriota bacterium</name>
    <dbReference type="NCBI Taxonomy" id="2212470"/>
    <lineage>
        <taxon>Bacteria</taxon>
        <taxon>Candidatus Eiseniibacteriota</taxon>
    </lineage>
</organism>
<dbReference type="AlphaFoldDB" id="A0A538SB77"/>
<sequence length="417" mass="44616">MSLAWVAYRMLAPCAGAIAPGARVLASPSERRLWGERLGSARLEGGCHAWIHAASLGEAVAVPPLVRELSSVQPGARLYLTATTRTGRARLGELPHPVSLAPIDTPQAARRFFEGVRPDRLFLVETELWPHWLLRARSQGVPVAVVSARLSERSVARYRRLGGELRRLVAGLAGVLCQGASDERRWLEIGARPERTAVVGNLKDDGLPPSPPDRAAARQALGLDRERPLLVLGSLRPGEVGPLARALSSLPEAVRDRWQVVAVPRHARASGELLDEARGAAQVLARSGAPRRGAWRWDDGTGVLSGYYAAADVAFVGGSLGPYGGHNPLEPAACGAAVVLGCHHEAQADGVRALRERDAVTVVRGEDELAPALARLLTDESLRVARAAAALETVRDRRGAARRAVERLASWGLWPAD</sequence>
<keyword evidence="4" id="KW-1003">Cell membrane</keyword>
<protein>
    <recommendedName>
        <fullName evidence="4">3-deoxy-D-manno-octulosonic acid transferase</fullName>
        <shortName evidence="4">Kdo transferase</shortName>
        <ecNumber evidence="4">2.4.99.12</ecNumber>
    </recommendedName>
    <alternativeName>
        <fullName evidence="4">Lipid IV(A) 3-deoxy-D-manno-octulosonic acid transferase</fullName>
    </alternativeName>
</protein>
<evidence type="ECO:0000313" key="7">
    <source>
        <dbReference type="Proteomes" id="UP000320184"/>
    </source>
</evidence>
<dbReference type="PANTHER" id="PTHR42755">
    <property type="entry name" value="3-DEOXY-MANNO-OCTULOSONATE CYTIDYLYLTRANSFERASE"/>
    <property type="match status" value="1"/>
</dbReference>
<comment type="function">
    <text evidence="4">Involved in lipopolysaccharide (LPS) biosynthesis. Catalyzes the transfer of 3-deoxy-D-manno-octulosonate (Kdo) residue(s) from CMP-Kdo to lipid IV(A), the tetraacyldisaccharide-1,4'-bisphosphate precursor of lipid A.</text>
</comment>